<feature type="chain" id="PRO_5015720251" evidence="2">
    <location>
        <begin position="22"/>
        <end position="460"/>
    </location>
</feature>
<gene>
    <name evidence="4" type="ORF">HYN59_08500</name>
</gene>
<dbReference type="AlphaFoldDB" id="A0A2S1QXU5"/>
<sequence>MKKNNVLLLFCFLLLSTVVKANIVLPSFFSDNMVLQRNTDVKLWGWGSPFEDIVIKTGWDNKEYKLKPTRQAYWELIVKTPGAGGPYTINFKGYNEVVLSNVMIGEVWFCSGQSNMEWSANMKIDNAEAEKAKANYPNIRFFTAPKLASPYPQMNFPGKWEVCTPETMGNFSAVGYFFAQHLQEDLKNVPIGIINSSWGGSPAEPWIPEAFINEDPVLGKAAADLTPVGWSPSEPGRIYNAMIQPFVGYRIAGVLWYQGESNVGSHTYDKTLAGLIKSWRGVWGSEFPFYFVQIAPYNYEGSMDLGVVIRDSQRRVLNTTENTGMVVVSDISPTDDIHPRNKKDVGIRLANLALSDHYGINKGVVNGPLYKSLKADKNRLIVYFDNAEGLKFKGKTSALFEVAGDDGVFHKADAKIEKNTIVLKSKDVKKPVKARYAWLNTAQANLFNGARLPASSFTTE</sequence>
<evidence type="ECO:0000313" key="4">
    <source>
        <dbReference type="EMBL" id="AWH85159.1"/>
    </source>
</evidence>
<proteinExistence type="predicted"/>
<dbReference type="GO" id="GO:0001681">
    <property type="term" value="F:sialate O-acetylesterase activity"/>
    <property type="evidence" value="ECO:0007669"/>
    <property type="project" value="InterPro"/>
</dbReference>
<keyword evidence="2" id="KW-0732">Signal</keyword>
<dbReference type="EMBL" id="CP029186">
    <property type="protein sequence ID" value="AWH85159.1"/>
    <property type="molecule type" value="Genomic_DNA"/>
</dbReference>
<dbReference type="Gene3D" id="3.40.50.1110">
    <property type="entry name" value="SGNH hydrolase"/>
    <property type="match status" value="1"/>
</dbReference>
<dbReference type="PANTHER" id="PTHR22901:SF0">
    <property type="entry name" value="SIALATE O-ACETYLESTERASE"/>
    <property type="match status" value="1"/>
</dbReference>
<feature type="domain" description="Sialate O-acetylesterase" evidence="3">
    <location>
        <begin position="106"/>
        <end position="352"/>
    </location>
</feature>
<evidence type="ECO:0000256" key="1">
    <source>
        <dbReference type="ARBA" id="ARBA00022801"/>
    </source>
</evidence>
<keyword evidence="5" id="KW-1185">Reference proteome</keyword>
<reference evidence="4 5" key="1">
    <citation type="submission" date="2018-04" db="EMBL/GenBank/DDBJ databases">
        <title>Genome sequencing of Flavobacterium sp. HYN0059.</title>
        <authorList>
            <person name="Yi H."/>
            <person name="Baek C."/>
        </authorList>
    </citation>
    <scope>NUCLEOTIDE SEQUENCE [LARGE SCALE GENOMIC DNA]</scope>
    <source>
        <strain evidence="4 5">HYN0059</strain>
    </source>
</reference>
<dbReference type="KEGG" id="falb:HYN59_08500"/>
<feature type="signal peptide" evidence="2">
    <location>
        <begin position="1"/>
        <end position="21"/>
    </location>
</feature>
<dbReference type="Proteomes" id="UP000244929">
    <property type="component" value="Chromosome"/>
</dbReference>
<dbReference type="SUPFAM" id="SSF52266">
    <property type="entry name" value="SGNH hydrolase"/>
    <property type="match status" value="1"/>
</dbReference>
<dbReference type="PANTHER" id="PTHR22901">
    <property type="entry name" value="SIALATE O-ACETYLESTERASE"/>
    <property type="match status" value="1"/>
</dbReference>
<dbReference type="OrthoDB" id="9816001at2"/>
<keyword evidence="1" id="KW-0378">Hydrolase</keyword>
<protein>
    <submittedName>
        <fullName evidence="4">Sialate O-acetylesterase</fullName>
    </submittedName>
</protein>
<dbReference type="RefSeq" id="WP_108777863.1">
    <property type="nucleotide sequence ID" value="NZ_CP029186.1"/>
</dbReference>
<dbReference type="InterPro" id="IPR039329">
    <property type="entry name" value="SIAE"/>
</dbReference>
<evidence type="ECO:0000256" key="2">
    <source>
        <dbReference type="SAM" id="SignalP"/>
    </source>
</evidence>
<evidence type="ECO:0000313" key="5">
    <source>
        <dbReference type="Proteomes" id="UP000244929"/>
    </source>
</evidence>
<evidence type="ECO:0000259" key="3">
    <source>
        <dbReference type="Pfam" id="PF03629"/>
    </source>
</evidence>
<dbReference type="Pfam" id="PF03629">
    <property type="entry name" value="SASA"/>
    <property type="match status" value="1"/>
</dbReference>
<dbReference type="GO" id="GO:0005975">
    <property type="term" value="P:carbohydrate metabolic process"/>
    <property type="evidence" value="ECO:0007669"/>
    <property type="project" value="TreeGrafter"/>
</dbReference>
<accession>A0A2S1QXU5</accession>
<dbReference type="InterPro" id="IPR005181">
    <property type="entry name" value="SASA"/>
</dbReference>
<dbReference type="InterPro" id="IPR036514">
    <property type="entry name" value="SGNH_hydro_sf"/>
</dbReference>
<name>A0A2S1QXU5_9FLAO</name>
<organism evidence="4 5">
    <name type="scientific">Flavobacterium album</name>
    <dbReference type="NCBI Taxonomy" id="2175091"/>
    <lineage>
        <taxon>Bacteria</taxon>
        <taxon>Pseudomonadati</taxon>
        <taxon>Bacteroidota</taxon>
        <taxon>Flavobacteriia</taxon>
        <taxon>Flavobacteriales</taxon>
        <taxon>Flavobacteriaceae</taxon>
        <taxon>Flavobacterium</taxon>
    </lineage>
</organism>